<feature type="compositionally biased region" description="Acidic residues" evidence="1">
    <location>
        <begin position="247"/>
        <end position="256"/>
    </location>
</feature>
<dbReference type="RefSeq" id="WP_012944656.1">
    <property type="nucleotide sequence ID" value="NC_013743.1"/>
</dbReference>
<keyword evidence="3" id="KW-1185">Reference proteome</keyword>
<sequence>MRVSIPGLPGVYYDTDSGSTAIGVASTAIGRKAPKPQGYAIQLLPYVWSFDVDLREVPNDHPIQYLHPEGARSFGELSPQRGVREAGNELESVLRFVWSVNQEVESTANQLIGRGSAEDGVVIEIEEGTVSVGGDELATDEFDLEEPAAGETTASGTNADAVTTIDIADGTDVINGSDATGVATDDERAVDETDGSDAGDESDETDSENVFGATEEPPADETFDREEPFGADESASDEESATGGETGADDIDPDEP</sequence>
<dbReference type="KEGG" id="htu:Htur_3539"/>
<feature type="region of interest" description="Disordered" evidence="1">
    <location>
        <begin position="171"/>
        <end position="256"/>
    </location>
</feature>
<dbReference type="GeneID" id="8744159"/>
<dbReference type="AlphaFoldDB" id="D2RR05"/>
<dbReference type="OrthoDB" id="170548at2157"/>
<reference evidence="2 3" key="1">
    <citation type="journal article" date="2010" name="Stand. Genomic Sci.">
        <title>Complete genome sequence of Haloterrigena turkmenica type strain (4k).</title>
        <authorList>
            <person name="Saunders E."/>
            <person name="Tindall B.J."/>
            <person name="Fahnrich R."/>
            <person name="Lapidus A."/>
            <person name="Copeland A."/>
            <person name="Del Rio T.G."/>
            <person name="Lucas S."/>
            <person name="Chen F."/>
            <person name="Tice H."/>
            <person name="Cheng J.F."/>
            <person name="Han C."/>
            <person name="Detter J.C."/>
            <person name="Bruce D."/>
            <person name="Goodwin L."/>
            <person name="Chain P."/>
            <person name="Pitluck S."/>
            <person name="Pati A."/>
            <person name="Ivanova N."/>
            <person name="Mavromatis K."/>
            <person name="Chen A."/>
            <person name="Palaniappan K."/>
            <person name="Land M."/>
            <person name="Hauser L."/>
            <person name="Chang Y.J."/>
            <person name="Jeffries C.D."/>
            <person name="Brettin T."/>
            <person name="Rohde M."/>
            <person name="Goker M."/>
            <person name="Bristow J."/>
            <person name="Eisen J.A."/>
            <person name="Markowitz V."/>
            <person name="Hugenholtz P."/>
            <person name="Klenk H.P."/>
            <person name="Kyrpides N.C."/>
        </authorList>
    </citation>
    <scope>NUCLEOTIDE SEQUENCE [LARGE SCALE GENOMIC DNA]</scope>
    <source>
        <strain evidence="3">ATCC 51198 / DSM 5511 / JCM 9101 / NCIMB 13204 / VKM B-1734 / 4k</strain>
    </source>
</reference>
<feature type="compositionally biased region" description="Acidic residues" evidence="1">
    <location>
        <begin position="192"/>
        <end position="207"/>
    </location>
</feature>
<name>D2RR05_HALTV</name>
<accession>D2RR05</accession>
<protein>
    <submittedName>
        <fullName evidence="2">Uncharacterized protein</fullName>
    </submittedName>
</protein>
<gene>
    <name evidence="2" type="ordered locus">Htur_3539</name>
</gene>
<evidence type="ECO:0000313" key="3">
    <source>
        <dbReference type="Proteomes" id="UP000001903"/>
    </source>
</evidence>
<dbReference type="EMBL" id="CP001860">
    <property type="protein sequence ID" value="ADB62401.1"/>
    <property type="molecule type" value="Genomic_DNA"/>
</dbReference>
<evidence type="ECO:0000256" key="1">
    <source>
        <dbReference type="SAM" id="MobiDB-lite"/>
    </source>
</evidence>
<organism evidence="2 3">
    <name type="scientific">Haloterrigena turkmenica (strain ATCC 51198 / DSM 5511 / JCM 9101 / NCIMB 13204 / VKM B-1734 / 4k)</name>
    <name type="common">Halococcus turkmenicus</name>
    <dbReference type="NCBI Taxonomy" id="543526"/>
    <lineage>
        <taxon>Archaea</taxon>
        <taxon>Methanobacteriati</taxon>
        <taxon>Methanobacteriota</taxon>
        <taxon>Stenosarchaea group</taxon>
        <taxon>Halobacteria</taxon>
        <taxon>Halobacteriales</taxon>
        <taxon>Natrialbaceae</taxon>
        <taxon>Haloterrigena</taxon>
    </lineage>
</organism>
<dbReference type="eggNOG" id="arCOG10786">
    <property type="taxonomic scope" value="Archaea"/>
</dbReference>
<evidence type="ECO:0000313" key="2">
    <source>
        <dbReference type="EMBL" id="ADB62401.1"/>
    </source>
</evidence>
<proteinExistence type="predicted"/>
<dbReference type="HOGENOM" id="CLU_094840_0_0_2"/>
<dbReference type="Proteomes" id="UP000001903">
    <property type="component" value="Chromosome"/>
</dbReference>